<reference evidence="2 3" key="1">
    <citation type="submission" date="2018-07" db="EMBL/GenBank/DDBJ databases">
        <title>A high quality draft genome assembly of the barn swallow (H. rustica rustica).</title>
        <authorList>
            <person name="Formenti G."/>
            <person name="Chiara M."/>
            <person name="Poveda L."/>
            <person name="Francoijs K.-J."/>
            <person name="Bonisoli-Alquati A."/>
            <person name="Canova L."/>
            <person name="Gianfranceschi L."/>
            <person name="Horner D.S."/>
            <person name="Saino N."/>
        </authorList>
    </citation>
    <scope>NUCLEOTIDE SEQUENCE [LARGE SCALE GENOMIC DNA]</scope>
    <source>
        <strain evidence="2">Chelidonia</strain>
        <tissue evidence="2">Blood</tissue>
    </source>
</reference>
<feature type="region of interest" description="Disordered" evidence="1">
    <location>
        <begin position="1"/>
        <end position="141"/>
    </location>
</feature>
<organism evidence="2 3">
    <name type="scientific">Hirundo rustica rustica</name>
    <dbReference type="NCBI Taxonomy" id="333673"/>
    <lineage>
        <taxon>Eukaryota</taxon>
        <taxon>Metazoa</taxon>
        <taxon>Chordata</taxon>
        <taxon>Craniata</taxon>
        <taxon>Vertebrata</taxon>
        <taxon>Euteleostomi</taxon>
        <taxon>Archelosauria</taxon>
        <taxon>Archosauria</taxon>
        <taxon>Dinosauria</taxon>
        <taxon>Saurischia</taxon>
        <taxon>Theropoda</taxon>
        <taxon>Coelurosauria</taxon>
        <taxon>Aves</taxon>
        <taxon>Neognathae</taxon>
        <taxon>Neoaves</taxon>
        <taxon>Telluraves</taxon>
        <taxon>Australaves</taxon>
        <taxon>Passeriformes</taxon>
        <taxon>Sylvioidea</taxon>
        <taxon>Hirundinidae</taxon>
        <taxon>Hirundo</taxon>
    </lineage>
</organism>
<feature type="compositionally biased region" description="Basic and acidic residues" evidence="1">
    <location>
        <begin position="34"/>
        <end position="58"/>
    </location>
</feature>
<evidence type="ECO:0000313" key="2">
    <source>
        <dbReference type="EMBL" id="RMC05313.1"/>
    </source>
</evidence>
<accession>A0A3M0JWC2</accession>
<dbReference type="AlphaFoldDB" id="A0A3M0JWC2"/>
<proteinExistence type="predicted"/>
<keyword evidence="3" id="KW-1185">Reference proteome</keyword>
<dbReference type="OrthoDB" id="9219679at2759"/>
<protein>
    <submittedName>
        <fullName evidence="2">Uncharacterized protein</fullName>
    </submittedName>
</protein>
<gene>
    <name evidence="2" type="ORF">DUI87_18500</name>
</gene>
<name>A0A3M0JWC2_HIRRU</name>
<feature type="compositionally biased region" description="Basic and acidic residues" evidence="1">
    <location>
        <begin position="82"/>
        <end position="95"/>
    </location>
</feature>
<dbReference type="Proteomes" id="UP000269221">
    <property type="component" value="Unassembled WGS sequence"/>
</dbReference>
<evidence type="ECO:0000256" key="1">
    <source>
        <dbReference type="SAM" id="MobiDB-lite"/>
    </source>
</evidence>
<dbReference type="EMBL" id="QRBI01000123">
    <property type="protein sequence ID" value="RMC05313.1"/>
    <property type="molecule type" value="Genomic_DNA"/>
</dbReference>
<sequence>MLSQRTEEEVTQLFRGHAHSHKDVAQVEGSSSHELSHRDGSKEQELSLGEARRYKDLSDWEESSEQGLSHRDVVSSPTPSDCEQHSEQELWHQEVSDWEESIGQELSHEEDSIGQAVPRGNGKPPAMQSRWEDDSDKELQQDDWESVTAHIIRVKPLLREDDECDEVSVLELLGEEAGQRTPGGFAGDGLAPPIPREAWVERQAFQPCPQGQLCAWPPHVEAQALDQQLGPHQKRPSRFRRALRALCSLFRCPCLAPQPED</sequence>
<comment type="caution">
    <text evidence="2">The sequence shown here is derived from an EMBL/GenBank/DDBJ whole genome shotgun (WGS) entry which is preliminary data.</text>
</comment>
<evidence type="ECO:0000313" key="3">
    <source>
        <dbReference type="Proteomes" id="UP000269221"/>
    </source>
</evidence>